<dbReference type="EC" id="3.1.1.23" evidence="3"/>
<protein>
    <submittedName>
        <fullName evidence="3">Lysophospholipase (MGLL)</fullName>
        <ecNumber evidence="3">3.1.1.23</ecNumber>
    </submittedName>
</protein>
<evidence type="ECO:0000256" key="1">
    <source>
        <dbReference type="SAM" id="MobiDB-lite"/>
    </source>
</evidence>
<accession>A0A075FHV0</accession>
<proteinExistence type="predicted"/>
<dbReference type="InterPro" id="IPR051044">
    <property type="entry name" value="MAG_DAG_Lipase"/>
</dbReference>
<keyword evidence="3" id="KW-0378">Hydrolase</keyword>
<name>A0A075FHV0_9ARCH</name>
<dbReference type="EMBL" id="KF900324">
    <property type="protein sequence ID" value="AIE90985.1"/>
    <property type="molecule type" value="Genomic_DNA"/>
</dbReference>
<dbReference type="PROSITE" id="PS51352">
    <property type="entry name" value="THIOREDOXIN_2"/>
    <property type="match status" value="1"/>
</dbReference>
<feature type="domain" description="Thioredoxin" evidence="2">
    <location>
        <begin position="402"/>
        <end position="522"/>
    </location>
</feature>
<dbReference type="GO" id="GO:0047372">
    <property type="term" value="F:monoacylglycerol lipase activity"/>
    <property type="evidence" value="ECO:0007669"/>
    <property type="project" value="UniProtKB-EC"/>
</dbReference>
<dbReference type="InterPro" id="IPR013766">
    <property type="entry name" value="Thioredoxin_domain"/>
</dbReference>
<feature type="region of interest" description="Disordered" evidence="1">
    <location>
        <begin position="330"/>
        <end position="351"/>
    </location>
</feature>
<organism evidence="3">
    <name type="scientific">uncultured marine thaumarchaeote AD1000_100_C06</name>
    <dbReference type="NCBI Taxonomy" id="1455887"/>
    <lineage>
        <taxon>Archaea</taxon>
        <taxon>Nitrososphaerota</taxon>
        <taxon>environmental samples</taxon>
    </lineage>
</organism>
<evidence type="ECO:0000259" key="2">
    <source>
        <dbReference type="PROSITE" id="PS51352"/>
    </source>
</evidence>
<dbReference type="AlphaFoldDB" id="A0A075FHV0"/>
<feature type="compositionally biased region" description="Basic and acidic residues" evidence="1">
    <location>
        <begin position="334"/>
        <end position="345"/>
    </location>
</feature>
<sequence>MQKPAATQALALTLSLSITILSAASKLDSQTAWAKSKKSSLQSATAKADAKATSDEAPMEAWRDLTVTPWAALLCIHGLSLHASSYASFGKQMGHLGIPTYAIDIRGFGSWQNQKAATNLDFDLAFEDIKNALISIRKAHPGLPIIILGESMGGALALQTAADNPKLVDALICSVPARQSQGQKTTNIKAALGFIYTPNKELLVGPKVIARATSNPEVAEEWEQDPLNRSRFSAKDLNRFRHLMSQNPHKARQIADIPVLFLQGASDRLIKPSGTLELFSKIQSTDKNLVMVGSAEHLIFEQGQFANDMVDLVSNWIEKHVVSGKKISGVAETESTKKSEPSREQADEEANSYKQGLGHFKIAEGEILLGDYKQAEEHLSTTLQIARGTALAARAHKLLLELPEKFIAPPLGSSSPTSLAKISLNEAKDNTKPTLLVFCAPWIEACKTLAADITTALGSDADKINVVWIDADEEKNKPLLAEYGIKPLPAILYLKKSNEVFLYSLGDPGPTAIHTRVQQLLKAE</sequence>
<dbReference type="PANTHER" id="PTHR11614">
    <property type="entry name" value="PHOSPHOLIPASE-RELATED"/>
    <property type="match status" value="1"/>
</dbReference>
<dbReference type="Pfam" id="PF00085">
    <property type="entry name" value="Thioredoxin"/>
    <property type="match status" value="1"/>
</dbReference>
<dbReference type="Gene3D" id="3.40.30.10">
    <property type="entry name" value="Glutaredoxin"/>
    <property type="match status" value="1"/>
</dbReference>
<dbReference type="SUPFAM" id="SSF53474">
    <property type="entry name" value="alpha/beta-Hydrolases"/>
    <property type="match status" value="1"/>
</dbReference>
<reference evidence="3" key="1">
    <citation type="journal article" date="2014" name="Genome Biol. Evol.">
        <title>Pangenome evidence for extensive interdomain horizontal transfer affecting lineage core and shell genes in uncultured planktonic thaumarchaeota and euryarchaeota.</title>
        <authorList>
            <person name="Deschamps P."/>
            <person name="Zivanovic Y."/>
            <person name="Moreira D."/>
            <person name="Rodriguez-Valera F."/>
            <person name="Lopez-Garcia P."/>
        </authorList>
    </citation>
    <scope>NUCLEOTIDE SEQUENCE</scope>
</reference>
<evidence type="ECO:0000313" key="3">
    <source>
        <dbReference type="EMBL" id="AIE90985.1"/>
    </source>
</evidence>
<gene>
    <name evidence="3" type="primary">MGLL</name>
</gene>
<dbReference type="InterPro" id="IPR029058">
    <property type="entry name" value="AB_hydrolase_fold"/>
</dbReference>
<dbReference type="SUPFAM" id="SSF52833">
    <property type="entry name" value="Thioredoxin-like"/>
    <property type="match status" value="1"/>
</dbReference>
<dbReference type="InterPro" id="IPR022742">
    <property type="entry name" value="Hydrolase_4"/>
</dbReference>
<dbReference type="Gene3D" id="3.40.50.1820">
    <property type="entry name" value="alpha/beta hydrolase"/>
    <property type="match status" value="1"/>
</dbReference>
<dbReference type="InterPro" id="IPR036249">
    <property type="entry name" value="Thioredoxin-like_sf"/>
</dbReference>
<dbReference type="Pfam" id="PF12146">
    <property type="entry name" value="Hydrolase_4"/>
    <property type="match status" value="1"/>
</dbReference>